<name>A0ABW5SHT2_9FLAO</name>
<keyword evidence="3" id="KW-1185">Reference proteome</keyword>
<dbReference type="EMBL" id="JBHULZ010000041">
    <property type="protein sequence ID" value="MFD2698728.1"/>
    <property type="molecule type" value="Genomic_DNA"/>
</dbReference>
<dbReference type="SMART" id="SM00450">
    <property type="entry name" value="RHOD"/>
    <property type="match status" value="1"/>
</dbReference>
<dbReference type="RefSeq" id="WP_379048602.1">
    <property type="nucleotide sequence ID" value="NZ_JBHULZ010000041.1"/>
</dbReference>
<dbReference type="Gene3D" id="3.40.250.10">
    <property type="entry name" value="Rhodanese-like domain"/>
    <property type="match status" value="1"/>
</dbReference>
<dbReference type="Proteomes" id="UP001597357">
    <property type="component" value="Unassembled WGS sequence"/>
</dbReference>
<accession>A0ABW5SHT2</accession>
<evidence type="ECO:0000313" key="2">
    <source>
        <dbReference type="EMBL" id="MFD2698728.1"/>
    </source>
</evidence>
<proteinExistence type="predicted"/>
<reference evidence="3" key="1">
    <citation type="journal article" date="2019" name="Int. J. Syst. Evol. Microbiol.">
        <title>The Global Catalogue of Microorganisms (GCM) 10K type strain sequencing project: providing services to taxonomists for standard genome sequencing and annotation.</title>
        <authorList>
            <consortium name="The Broad Institute Genomics Platform"/>
            <consortium name="The Broad Institute Genome Sequencing Center for Infectious Disease"/>
            <person name="Wu L."/>
            <person name="Ma J."/>
        </authorList>
    </citation>
    <scope>NUCLEOTIDE SEQUENCE [LARGE SCALE GENOMIC DNA]</scope>
    <source>
        <strain evidence="3">KCTC 42255</strain>
    </source>
</reference>
<dbReference type="Pfam" id="PF00581">
    <property type="entry name" value="Rhodanese"/>
    <property type="match status" value="1"/>
</dbReference>
<dbReference type="PANTHER" id="PTHR43031">
    <property type="entry name" value="FAD-DEPENDENT OXIDOREDUCTASE"/>
    <property type="match status" value="1"/>
</dbReference>
<dbReference type="InterPro" id="IPR001763">
    <property type="entry name" value="Rhodanese-like_dom"/>
</dbReference>
<feature type="domain" description="Rhodanese" evidence="1">
    <location>
        <begin position="15"/>
        <end position="103"/>
    </location>
</feature>
<protein>
    <submittedName>
        <fullName evidence="2">Rhodanese-like domain-containing protein</fullName>
    </submittedName>
</protein>
<sequence>MKNLDQETWRNQLAKDENAVLLDVRTPEEYEEGYIPGAILANIQEPQDFMNNTQELDKSKNFYVYCKAGGRSAQACQIMDQLGFSSTFNLEGGFSVWEGEVTK</sequence>
<comment type="caution">
    <text evidence="2">The sequence shown here is derived from an EMBL/GenBank/DDBJ whole genome shotgun (WGS) entry which is preliminary data.</text>
</comment>
<dbReference type="InterPro" id="IPR050229">
    <property type="entry name" value="GlpE_sulfurtransferase"/>
</dbReference>
<dbReference type="CDD" id="cd00158">
    <property type="entry name" value="RHOD"/>
    <property type="match status" value="1"/>
</dbReference>
<organism evidence="2 3">
    <name type="scientific">Mesonia sediminis</name>
    <dbReference type="NCBI Taxonomy" id="1703946"/>
    <lineage>
        <taxon>Bacteria</taxon>
        <taxon>Pseudomonadati</taxon>
        <taxon>Bacteroidota</taxon>
        <taxon>Flavobacteriia</taxon>
        <taxon>Flavobacteriales</taxon>
        <taxon>Flavobacteriaceae</taxon>
        <taxon>Mesonia</taxon>
    </lineage>
</organism>
<dbReference type="SUPFAM" id="SSF52821">
    <property type="entry name" value="Rhodanese/Cell cycle control phosphatase"/>
    <property type="match status" value="1"/>
</dbReference>
<evidence type="ECO:0000313" key="3">
    <source>
        <dbReference type="Proteomes" id="UP001597357"/>
    </source>
</evidence>
<evidence type="ECO:0000259" key="1">
    <source>
        <dbReference type="PROSITE" id="PS50206"/>
    </source>
</evidence>
<gene>
    <name evidence="2" type="ORF">ACFSQ0_12065</name>
</gene>
<dbReference type="InterPro" id="IPR036873">
    <property type="entry name" value="Rhodanese-like_dom_sf"/>
</dbReference>
<dbReference type="PROSITE" id="PS50206">
    <property type="entry name" value="RHODANESE_3"/>
    <property type="match status" value="1"/>
</dbReference>
<dbReference type="PANTHER" id="PTHR43031:SF1">
    <property type="entry name" value="PYRIDINE NUCLEOTIDE-DISULPHIDE OXIDOREDUCTASE"/>
    <property type="match status" value="1"/>
</dbReference>